<dbReference type="Gene3D" id="3.10.20.90">
    <property type="entry name" value="Phosphatidylinositol 3-kinase Catalytic Subunit, Chain A, domain 1"/>
    <property type="match status" value="1"/>
</dbReference>
<dbReference type="SUPFAM" id="SSF74924">
    <property type="entry name" value="Cap-Gly domain"/>
    <property type="match status" value="1"/>
</dbReference>
<evidence type="ECO:0000256" key="1">
    <source>
        <dbReference type="ARBA" id="ARBA00004496"/>
    </source>
</evidence>
<comment type="similarity">
    <text evidence="4">Belongs to the TBCB family.</text>
</comment>
<dbReference type="GO" id="GO:0043014">
    <property type="term" value="F:alpha-tubulin binding"/>
    <property type="evidence" value="ECO:0007669"/>
    <property type="project" value="InterPro"/>
</dbReference>
<evidence type="ECO:0000313" key="7">
    <source>
        <dbReference type="Proteomes" id="UP000078046"/>
    </source>
</evidence>
<dbReference type="OrthoDB" id="2130750at2759"/>
<dbReference type="Proteomes" id="UP000078046">
    <property type="component" value="Unassembled WGS sequence"/>
</dbReference>
<dbReference type="InterPro" id="IPR000626">
    <property type="entry name" value="Ubiquitin-like_dom"/>
</dbReference>
<dbReference type="SMART" id="SM01052">
    <property type="entry name" value="CAP_GLY"/>
    <property type="match status" value="1"/>
</dbReference>
<feature type="domain" description="CAP-Gly" evidence="5">
    <location>
        <begin position="201"/>
        <end position="243"/>
    </location>
</feature>
<dbReference type="GO" id="GO:0005938">
    <property type="term" value="C:cell cortex"/>
    <property type="evidence" value="ECO:0007669"/>
    <property type="project" value="TreeGrafter"/>
</dbReference>
<dbReference type="InterPro" id="IPR036859">
    <property type="entry name" value="CAP-Gly_dom_sf"/>
</dbReference>
<keyword evidence="7" id="KW-1185">Reference proteome</keyword>
<dbReference type="PANTHER" id="PTHR18916:SF85">
    <property type="entry name" value="TUBULIN-FOLDING COFACTOR B"/>
    <property type="match status" value="1"/>
</dbReference>
<evidence type="ECO:0000259" key="5">
    <source>
        <dbReference type="PROSITE" id="PS50245"/>
    </source>
</evidence>
<dbReference type="PANTHER" id="PTHR18916">
    <property type="entry name" value="DYNACTIN 1-RELATED MICROTUBULE-BINDING"/>
    <property type="match status" value="1"/>
</dbReference>
<comment type="subcellular location">
    <subcellularLocation>
        <location evidence="1">Cytoplasm</location>
    </subcellularLocation>
</comment>
<dbReference type="InterPro" id="IPR029071">
    <property type="entry name" value="Ubiquitin-like_domsf"/>
</dbReference>
<dbReference type="CDD" id="cd01789">
    <property type="entry name" value="Ubl_TBCB"/>
    <property type="match status" value="1"/>
</dbReference>
<dbReference type="GO" id="GO:0031122">
    <property type="term" value="P:cytoplasmic microtubule organization"/>
    <property type="evidence" value="ECO:0007669"/>
    <property type="project" value="TreeGrafter"/>
</dbReference>
<dbReference type="GO" id="GO:0007023">
    <property type="term" value="P:post-chaperonin tubulin folding pathway"/>
    <property type="evidence" value="ECO:0007669"/>
    <property type="project" value="InterPro"/>
</dbReference>
<dbReference type="Pfam" id="PF14560">
    <property type="entry name" value="Ubiquitin_2"/>
    <property type="match status" value="1"/>
</dbReference>
<proteinExistence type="inferred from homology"/>
<evidence type="ECO:0000256" key="3">
    <source>
        <dbReference type="ARBA" id="ARBA00023186"/>
    </source>
</evidence>
<dbReference type="GO" id="GO:0051010">
    <property type="term" value="F:microtubule plus-end binding"/>
    <property type="evidence" value="ECO:0007669"/>
    <property type="project" value="TreeGrafter"/>
</dbReference>
<dbReference type="GO" id="GO:0035371">
    <property type="term" value="C:microtubule plus-end"/>
    <property type="evidence" value="ECO:0007669"/>
    <property type="project" value="TreeGrafter"/>
</dbReference>
<evidence type="ECO:0000313" key="6">
    <source>
        <dbReference type="EMBL" id="OAF67625.1"/>
    </source>
</evidence>
<evidence type="ECO:0000256" key="2">
    <source>
        <dbReference type="ARBA" id="ARBA00022490"/>
    </source>
</evidence>
<dbReference type="SUPFAM" id="SSF54236">
    <property type="entry name" value="Ubiquitin-like"/>
    <property type="match status" value="1"/>
</dbReference>
<keyword evidence="2" id="KW-0963">Cytoplasm</keyword>
<dbReference type="InterPro" id="IPR045172">
    <property type="entry name" value="TBCB_Ubl"/>
</dbReference>
<dbReference type="AlphaFoldDB" id="A0A177B046"/>
<keyword evidence="3" id="KW-0143">Chaperone</keyword>
<comment type="caution">
    <text evidence="6">The sequence shown here is derived from an EMBL/GenBank/DDBJ whole genome shotgun (WGS) entry which is preliminary data.</text>
</comment>
<accession>A0A177B046</accession>
<gene>
    <name evidence="6" type="ORF">A3Q56_04641</name>
</gene>
<reference evidence="6 7" key="1">
    <citation type="submission" date="2016-04" db="EMBL/GenBank/DDBJ databases">
        <title>The genome of Intoshia linei affirms orthonectids as highly simplified spiralians.</title>
        <authorList>
            <person name="Mikhailov K.V."/>
            <person name="Slusarev G.S."/>
            <person name="Nikitin M.A."/>
            <person name="Logacheva M.D."/>
            <person name="Penin A."/>
            <person name="Aleoshin V."/>
            <person name="Panchin Y.V."/>
        </authorList>
    </citation>
    <scope>NUCLEOTIDE SEQUENCE [LARGE SCALE GENOMIC DNA]</scope>
    <source>
        <strain evidence="6">Intl2013</strain>
        <tissue evidence="6">Whole animal</tissue>
    </source>
</reference>
<dbReference type="InterPro" id="IPR000938">
    <property type="entry name" value="CAP-Gly_domain"/>
</dbReference>
<dbReference type="Pfam" id="PF01302">
    <property type="entry name" value="CAP_GLY"/>
    <property type="match status" value="1"/>
</dbReference>
<dbReference type="PROSITE" id="PS50245">
    <property type="entry name" value="CAP_GLY_2"/>
    <property type="match status" value="1"/>
</dbReference>
<name>A0A177B046_9BILA</name>
<dbReference type="GO" id="GO:0005634">
    <property type="term" value="C:nucleus"/>
    <property type="evidence" value="ECO:0007669"/>
    <property type="project" value="TreeGrafter"/>
</dbReference>
<sequence length="259" mass="29822">MSESYMLHIKNEDSSYDLRKRFQSSLSIKKLKNRLEMMVGILSDNMILEATFIDGKCISLDKDENLLSDIPLADDVVVKVTGKPINMEPVEDSGFKLSYDVYEKKESNIHYINYYNRMFWGYTKFNLTSTKLSLKLGKDINHKDNRNSLLSFKKQHKLGRFNPDKPENNENDEILSFTVGSRCEVNLNGQRPKRGVVKYTGVTDFSTKNLIGIQYDEPLGNHNGTYKNKTYFTCPEKCGAFVKPTFVKCGDYPEEIDEI</sequence>
<protein>
    <submittedName>
        <fullName evidence="6">Tubulin-folding cofactor B</fullName>
    </submittedName>
</protein>
<dbReference type="GO" id="GO:0007021">
    <property type="term" value="P:tubulin complex assembly"/>
    <property type="evidence" value="ECO:0007669"/>
    <property type="project" value="InterPro"/>
</dbReference>
<dbReference type="Gene3D" id="2.30.30.190">
    <property type="entry name" value="CAP Gly-rich-like domain"/>
    <property type="match status" value="1"/>
</dbReference>
<dbReference type="EMBL" id="LWCA01000614">
    <property type="protein sequence ID" value="OAF67625.1"/>
    <property type="molecule type" value="Genomic_DNA"/>
</dbReference>
<evidence type="ECO:0000256" key="4">
    <source>
        <dbReference type="ARBA" id="ARBA00025779"/>
    </source>
</evidence>
<organism evidence="6 7">
    <name type="scientific">Intoshia linei</name>
    <dbReference type="NCBI Taxonomy" id="1819745"/>
    <lineage>
        <taxon>Eukaryota</taxon>
        <taxon>Metazoa</taxon>
        <taxon>Spiralia</taxon>
        <taxon>Lophotrochozoa</taxon>
        <taxon>Mesozoa</taxon>
        <taxon>Orthonectida</taxon>
        <taxon>Rhopaluridae</taxon>
        <taxon>Intoshia</taxon>
    </lineage>
</organism>